<keyword evidence="3" id="KW-0547">Nucleotide-binding</keyword>
<dbReference type="SUPFAM" id="SSF52540">
    <property type="entry name" value="P-loop containing nucleoside triphosphate hydrolases"/>
    <property type="match status" value="1"/>
</dbReference>
<dbReference type="GO" id="GO:0005524">
    <property type="term" value="F:ATP binding"/>
    <property type="evidence" value="ECO:0007669"/>
    <property type="project" value="UniProtKB-KW"/>
</dbReference>
<evidence type="ECO:0000259" key="5">
    <source>
        <dbReference type="PROSITE" id="PS50893"/>
    </source>
</evidence>
<dbReference type="Proteomes" id="UP001196661">
    <property type="component" value="Unassembled WGS sequence"/>
</dbReference>
<evidence type="ECO:0000313" key="6">
    <source>
        <dbReference type="EMBL" id="MBT9313008.1"/>
    </source>
</evidence>
<keyword evidence="2" id="KW-0813">Transport</keyword>
<gene>
    <name evidence="6" type="ORF">IXB28_12380</name>
</gene>
<dbReference type="PANTHER" id="PTHR46743">
    <property type="entry name" value="TEICHOIC ACIDS EXPORT ATP-BINDING PROTEIN TAGH"/>
    <property type="match status" value="1"/>
</dbReference>
<keyword evidence="7" id="KW-1185">Reference proteome</keyword>
<proteinExistence type="inferred from homology"/>
<dbReference type="Pfam" id="PF00005">
    <property type="entry name" value="ABC_tran"/>
    <property type="match status" value="1"/>
</dbReference>
<dbReference type="InterPro" id="IPR015860">
    <property type="entry name" value="ABC_transpr_TagH-like"/>
</dbReference>
<evidence type="ECO:0000256" key="2">
    <source>
        <dbReference type="ARBA" id="ARBA00022448"/>
    </source>
</evidence>
<sequence>MADDIAISLTDVSKVFKRYRRPVDRLKELLLPGKQRSEDFWALQDINLEIPKGETIGIIGRNGSGKSTLLQIIAGTLQPTKGQLKVQGRVSALLELGSGFNPEFTGIENVFFSGQIMGLSEEEIQGKLDSIASFADIGDFIQQPVKTYSSGMYVRLAFALAVTIQPEILIVDEALSVGDTAFQLKSFERLKQLISHGATVVLVSHDIGAIQSVCRTALMLDNGKIVQVGDTSTVTEYYFLQIRSAQEQQSYGKNAIKSKPSNSSHSQIAFGTDEGRIVSTQFVNKGTGDSQVATVGDKVTLEVNVSYLTLLSNPAVSLYIQSKQSLTISGQSVFLNIPNDKNIQEKQCRYIVFSFNANLAPGDYFLTIALENRQSHSVFYPVDKQPRALALKVLPGKVRRFLGLTDMAISALEKTDSFSL</sequence>
<keyword evidence="4 6" id="KW-0067">ATP-binding</keyword>
<dbReference type="InterPro" id="IPR003439">
    <property type="entry name" value="ABC_transporter-like_ATP-bd"/>
</dbReference>
<evidence type="ECO:0000256" key="3">
    <source>
        <dbReference type="ARBA" id="ARBA00022741"/>
    </source>
</evidence>
<dbReference type="InterPro" id="IPR029439">
    <property type="entry name" value="Wzt_C"/>
</dbReference>
<dbReference type="SMART" id="SM00382">
    <property type="entry name" value="AAA"/>
    <property type="match status" value="1"/>
</dbReference>
<dbReference type="RefSeq" id="WP_215618903.1">
    <property type="nucleotide sequence ID" value="NZ_JADOER010000011.1"/>
</dbReference>
<dbReference type="PANTHER" id="PTHR46743:SF2">
    <property type="entry name" value="TEICHOIC ACIDS EXPORT ATP-BINDING PROTEIN TAGH"/>
    <property type="match status" value="1"/>
</dbReference>
<dbReference type="Pfam" id="PF14524">
    <property type="entry name" value="Wzt_C"/>
    <property type="match status" value="1"/>
</dbReference>
<dbReference type="CDD" id="cd10147">
    <property type="entry name" value="Wzt_C-like"/>
    <property type="match status" value="1"/>
</dbReference>
<dbReference type="InterPro" id="IPR027417">
    <property type="entry name" value="P-loop_NTPase"/>
</dbReference>
<name>A0ABS5Y5A4_9CYAN</name>
<evidence type="ECO:0000313" key="7">
    <source>
        <dbReference type="Proteomes" id="UP001196661"/>
    </source>
</evidence>
<evidence type="ECO:0000256" key="4">
    <source>
        <dbReference type="ARBA" id="ARBA00022840"/>
    </source>
</evidence>
<dbReference type="Gene3D" id="2.70.50.60">
    <property type="entry name" value="abc- transporter (atp binding component) like domain"/>
    <property type="match status" value="1"/>
</dbReference>
<dbReference type="InterPro" id="IPR003593">
    <property type="entry name" value="AAA+_ATPase"/>
</dbReference>
<comment type="caution">
    <text evidence="6">The sequence shown here is derived from an EMBL/GenBank/DDBJ whole genome shotgun (WGS) entry which is preliminary data.</text>
</comment>
<dbReference type="Gene3D" id="3.40.50.300">
    <property type="entry name" value="P-loop containing nucleotide triphosphate hydrolases"/>
    <property type="match status" value="1"/>
</dbReference>
<accession>A0ABS5Y5A4</accession>
<feature type="domain" description="ABC transporter" evidence="5">
    <location>
        <begin position="7"/>
        <end position="247"/>
    </location>
</feature>
<organism evidence="6 7">
    <name type="scientific">Leptothoe kymatousa TAU-MAC 1615</name>
    <dbReference type="NCBI Taxonomy" id="2364775"/>
    <lineage>
        <taxon>Bacteria</taxon>
        <taxon>Bacillati</taxon>
        <taxon>Cyanobacteriota</taxon>
        <taxon>Cyanophyceae</taxon>
        <taxon>Nodosilineales</taxon>
        <taxon>Cymatolegaceae</taxon>
        <taxon>Leptothoe</taxon>
        <taxon>Leptothoe kymatousa</taxon>
    </lineage>
</organism>
<protein>
    <submittedName>
        <fullName evidence="6">ABC transporter ATP-binding protein</fullName>
    </submittedName>
</protein>
<evidence type="ECO:0000256" key="1">
    <source>
        <dbReference type="ARBA" id="ARBA00005417"/>
    </source>
</evidence>
<comment type="similarity">
    <text evidence="1">Belongs to the ABC transporter superfamily.</text>
</comment>
<dbReference type="CDD" id="cd03220">
    <property type="entry name" value="ABC_KpsT_Wzt"/>
    <property type="match status" value="1"/>
</dbReference>
<dbReference type="EMBL" id="JADOER010000011">
    <property type="protein sequence ID" value="MBT9313008.1"/>
    <property type="molecule type" value="Genomic_DNA"/>
</dbReference>
<dbReference type="PROSITE" id="PS50893">
    <property type="entry name" value="ABC_TRANSPORTER_2"/>
    <property type="match status" value="1"/>
</dbReference>
<dbReference type="InterPro" id="IPR050683">
    <property type="entry name" value="Bact_Polysacc_Export_ATP-bd"/>
</dbReference>
<reference evidence="6 7" key="1">
    <citation type="journal article" date="2021" name="Mar. Drugs">
        <title>Genome Reduction and Secondary Metabolism of the Marine Sponge-Associated Cyanobacterium Leptothoe.</title>
        <authorList>
            <person name="Konstantinou D."/>
            <person name="Popin R.V."/>
            <person name="Fewer D.P."/>
            <person name="Sivonen K."/>
            <person name="Gkelis S."/>
        </authorList>
    </citation>
    <scope>NUCLEOTIDE SEQUENCE [LARGE SCALE GENOMIC DNA]</scope>
    <source>
        <strain evidence="6 7">TAU-MAC 1615</strain>
    </source>
</reference>